<keyword evidence="5" id="KW-1185">Reference proteome</keyword>
<evidence type="ECO:0000256" key="1">
    <source>
        <dbReference type="SAM" id="MobiDB-lite"/>
    </source>
</evidence>
<protein>
    <submittedName>
        <fullName evidence="3">MBL fold metallo-hydrolase</fullName>
    </submittedName>
</protein>
<reference evidence="4" key="1">
    <citation type="submission" date="2017-07" db="EMBL/GenBank/DDBJ databases">
        <title>Leptospira spp. isolated from tropical soils.</title>
        <authorList>
            <person name="Thibeaux R."/>
            <person name="Iraola G."/>
            <person name="Ferres I."/>
            <person name="Bierque E."/>
            <person name="Girault D."/>
            <person name="Soupe-Gilbert M.-E."/>
            <person name="Picardeau M."/>
            <person name="Goarant C."/>
        </authorList>
    </citation>
    <scope>NUCLEOTIDE SEQUENCE [LARGE SCALE GENOMIC DNA]</scope>
    <source>
        <strain evidence="4">ATI7-C-A5</strain>
    </source>
</reference>
<evidence type="ECO:0000313" key="3">
    <source>
        <dbReference type="EMBL" id="MDV6234815.1"/>
    </source>
</evidence>
<evidence type="ECO:0000313" key="5">
    <source>
        <dbReference type="Proteomes" id="UP000232122"/>
    </source>
</evidence>
<dbReference type="AlphaFoldDB" id="A0A2N0BB46"/>
<sequence>MKLKRNLRLSLIFGRRKIENALSKRRLIDIKRYLRELKKSGDSNVKKELSSAIRAVRWISVLLFANALFVSLETCGGAPNANLREERIKTSKNWRDGSFVNPEPLVNDLWGSLASLFSKSEFASPSEPVPVEIPDPNSFLTPPASGLRVTWFGHSSTLVEIDGYRILTDPIWSERSSPFSWIGPKRWYAPLVSFDELPPVDAVVVSHDHYDHLDKKTILLLNDKDTRFIVPLGVGAHLEDWGIPKSKITELDWWESASFGKFKIVCTPARHASGRTLTDKDEHLWAGYALIGAEHRVYYSGDTGLFPAMRDIGTKYGPFDLTMIEIGQYNQAWPDWHIGPEQAVIAHKLVNGKKMLPVHWALFELAAHSWTEPIERVLSKSEELNVNVATPRPGQSFEPEKETGFSRWWPSLPWKKESEDPIVSTQTEKLKSNRELQR</sequence>
<proteinExistence type="predicted"/>
<feature type="compositionally biased region" description="Basic and acidic residues" evidence="1">
    <location>
        <begin position="428"/>
        <end position="438"/>
    </location>
</feature>
<evidence type="ECO:0000259" key="2">
    <source>
        <dbReference type="Pfam" id="PF12706"/>
    </source>
</evidence>
<dbReference type="OrthoDB" id="9805728at2"/>
<dbReference type="SUPFAM" id="SSF56281">
    <property type="entry name" value="Metallo-hydrolase/oxidoreductase"/>
    <property type="match status" value="1"/>
</dbReference>
<dbReference type="RefSeq" id="WP_100745348.1">
    <property type="nucleotide sequence ID" value="NZ_NPEF02000003.1"/>
</dbReference>
<reference evidence="3 5" key="2">
    <citation type="journal article" date="2018" name="Microb. Genom.">
        <title>Deciphering the unexplored Leptospira diversity from soils uncovers genomic evolution to virulence.</title>
        <authorList>
            <person name="Thibeaux R."/>
            <person name="Iraola G."/>
            <person name="Ferres I."/>
            <person name="Bierque E."/>
            <person name="Girault D."/>
            <person name="Soupe-Gilbert M.E."/>
            <person name="Picardeau M."/>
            <person name="Goarant C."/>
        </authorList>
    </citation>
    <scope>NUCLEOTIDE SEQUENCE [LARGE SCALE GENOMIC DNA]</scope>
    <source>
        <strain evidence="3 5">ATI7-C-A5</strain>
    </source>
</reference>
<dbReference type="Gene3D" id="3.60.15.10">
    <property type="entry name" value="Ribonuclease Z/Hydroxyacylglutathione hydrolase-like"/>
    <property type="match status" value="1"/>
</dbReference>
<accession>A0A2N0BB46</accession>
<dbReference type="PANTHER" id="PTHR15032:SF4">
    <property type="entry name" value="N-ACYL-PHOSPHATIDYLETHANOLAMINE-HYDROLYZING PHOSPHOLIPASE D"/>
    <property type="match status" value="1"/>
</dbReference>
<name>A0A2N0BB46_9LEPT</name>
<reference evidence="3" key="3">
    <citation type="submission" date="2023-10" db="EMBL/GenBank/DDBJ databases">
        <authorList>
            <person name="Picardeau M."/>
            <person name="Thibeaux R."/>
        </authorList>
    </citation>
    <scope>NUCLEOTIDE SEQUENCE</scope>
    <source>
        <strain evidence="3">ATI7-C-A5</strain>
    </source>
</reference>
<dbReference type="EMBL" id="NPEF01000047">
    <property type="protein sequence ID" value="PJZ93734.1"/>
    <property type="molecule type" value="Genomic_DNA"/>
</dbReference>
<dbReference type="InterPro" id="IPR036866">
    <property type="entry name" value="RibonucZ/Hydroxyglut_hydro"/>
</dbReference>
<accession>A0A2N0BQM5</accession>
<dbReference type="InterPro" id="IPR001279">
    <property type="entry name" value="Metallo-B-lactamas"/>
</dbReference>
<dbReference type="Pfam" id="PF12706">
    <property type="entry name" value="Lactamase_B_2"/>
    <property type="match status" value="1"/>
</dbReference>
<dbReference type="GO" id="GO:0005737">
    <property type="term" value="C:cytoplasm"/>
    <property type="evidence" value="ECO:0007669"/>
    <property type="project" value="TreeGrafter"/>
</dbReference>
<dbReference type="EMBL" id="NPEF02000003">
    <property type="protein sequence ID" value="MDV6234815.1"/>
    <property type="molecule type" value="Genomic_DNA"/>
</dbReference>
<gene>
    <name evidence="3" type="ORF">CH379_004120</name>
    <name evidence="4" type="ORF">CH379_06330</name>
</gene>
<feature type="region of interest" description="Disordered" evidence="1">
    <location>
        <begin position="418"/>
        <end position="438"/>
    </location>
</feature>
<feature type="domain" description="Metallo-beta-lactamase" evidence="2">
    <location>
        <begin position="164"/>
        <end position="360"/>
    </location>
</feature>
<dbReference type="Proteomes" id="UP000232122">
    <property type="component" value="Unassembled WGS sequence"/>
</dbReference>
<comment type="caution">
    <text evidence="4">The sequence shown here is derived from an EMBL/GenBank/DDBJ whole genome shotgun (WGS) entry which is preliminary data.</text>
</comment>
<organism evidence="4">
    <name type="scientific">Leptospira ellisii</name>
    <dbReference type="NCBI Taxonomy" id="2023197"/>
    <lineage>
        <taxon>Bacteria</taxon>
        <taxon>Pseudomonadati</taxon>
        <taxon>Spirochaetota</taxon>
        <taxon>Spirochaetia</taxon>
        <taxon>Leptospirales</taxon>
        <taxon>Leptospiraceae</taxon>
        <taxon>Leptospira</taxon>
    </lineage>
</organism>
<dbReference type="PANTHER" id="PTHR15032">
    <property type="entry name" value="N-ACYL-PHOSPHATIDYLETHANOLAMINE-HYDROLYZING PHOSPHOLIPASE D"/>
    <property type="match status" value="1"/>
</dbReference>
<evidence type="ECO:0000313" key="4">
    <source>
        <dbReference type="EMBL" id="PJZ93734.1"/>
    </source>
</evidence>